<protein>
    <submittedName>
        <fullName evidence="2">Uncharacterized protein</fullName>
    </submittedName>
</protein>
<name>A0A812S6T8_9DINO</name>
<keyword evidence="3" id="KW-1185">Reference proteome</keyword>
<dbReference type="AlphaFoldDB" id="A0A812S6T8"/>
<feature type="region of interest" description="Disordered" evidence="1">
    <location>
        <begin position="59"/>
        <end position="111"/>
    </location>
</feature>
<feature type="compositionally biased region" description="Basic and acidic residues" evidence="1">
    <location>
        <begin position="85"/>
        <end position="103"/>
    </location>
</feature>
<dbReference type="EMBL" id="CAJNDS010002418">
    <property type="protein sequence ID" value="CAE7466993.1"/>
    <property type="molecule type" value="Genomic_DNA"/>
</dbReference>
<sequence>MDPKQARTKTCTDNSDRGWRSDVCGIVAIASNHSSLEASQQAQGFVKEVEKDMDIQWRESGASGRDQVDQMSGPAASSDNLRLQEQSEFRASQDMKDAKRREAQLASQGEKSSAGLLPRRFAADLMVRFRLVPGTQGPCPDRLFCTVLDSQARMRQWHQDPSQKPPNMSMPPELAYCASEGLDELSSEGIGA</sequence>
<evidence type="ECO:0000256" key="1">
    <source>
        <dbReference type="SAM" id="MobiDB-lite"/>
    </source>
</evidence>
<accession>A0A812S6T8</accession>
<comment type="caution">
    <text evidence="2">The sequence shown here is derived from an EMBL/GenBank/DDBJ whole genome shotgun (WGS) entry which is preliminary data.</text>
</comment>
<evidence type="ECO:0000313" key="2">
    <source>
        <dbReference type="EMBL" id="CAE7466993.1"/>
    </source>
</evidence>
<dbReference type="Proteomes" id="UP000604046">
    <property type="component" value="Unassembled WGS sequence"/>
</dbReference>
<dbReference type="OrthoDB" id="10256309at2759"/>
<gene>
    <name evidence="2" type="ORF">SNAT2548_LOCUS26103</name>
</gene>
<proteinExistence type="predicted"/>
<evidence type="ECO:0000313" key="3">
    <source>
        <dbReference type="Proteomes" id="UP000604046"/>
    </source>
</evidence>
<feature type="compositionally biased region" description="Polar residues" evidence="1">
    <location>
        <begin position="75"/>
        <end position="84"/>
    </location>
</feature>
<reference evidence="2" key="1">
    <citation type="submission" date="2021-02" db="EMBL/GenBank/DDBJ databases">
        <authorList>
            <person name="Dougan E. K."/>
            <person name="Rhodes N."/>
            <person name="Thang M."/>
            <person name="Chan C."/>
        </authorList>
    </citation>
    <scope>NUCLEOTIDE SEQUENCE</scope>
</reference>
<organism evidence="2 3">
    <name type="scientific">Symbiodinium natans</name>
    <dbReference type="NCBI Taxonomy" id="878477"/>
    <lineage>
        <taxon>Eukaryota</taxon>
        <taxon>Sar</taxon>
        <taxon>Alveolata</taxon>
        <taxon>Dinophyceae</taxon>
        <taxon>Suessiales</taxon>
        <taxon>Symbiodiniaceae</taxon>
        <taxon>Symbiodinium</taxon>
    </lineage>
</organism>